<accession>A0A0C2ZJS2</accession>
<dbReference type="HOGENOM" id="CLU_017664_0_0_1"/>
<dbReference type="InParanoid" id="A0A0C2ZJS2"/>
<comment type="similarity">
    <text evidence="1">Belongs to the PPR family. P subfamily.</text>
</comment>
<reference evidence="3" key="2">
    <citation type="submission" date="2015-01" db="EMBL/GenBank/DDBJ databases">
        <title>Evolutionary Origins and Diversification of the Mycorrhizal Mutualists.</title>
        <authorList>
            <consortium name="DOE Joint Genome Institute"/>
            <consortium name="Mycorrhizal Genomics Consortium"/>
            <person name="Kohler A."/>
            <person name="Kuo A."/>
            <person name="Nagy L.G."/>
            <person name="Floudas D."/>
            <person name="Copeland A."/>
            <person name="Barry K.W."/>
            <person name="Cichocki N."/>
            <person name="Veneault-Fourrey C."/>
            <person name="LaButti K."/>
            <person name="Lindquist E.A."/>
            <person name="Lipzen A."/>
            <person name="Lundell T."/>
            <person name="Morin E."/>
            <person name="Murat C."/>
            <person name="Riley R."/>
            <person name="Ohm R."/>
            <person name="Sun H."/>
            <person name="Tunlid A."/>
            <person name="Henrissat B."/>
            <person name="Grigoriev I.V."/>
            <person name="Hibbett D.S."/>
            <person name="Martin F."/>
        </authorList>
    </citation>
    <scope>NUCLEOTIDE SEQUENCE [LARGE SCALE GENOMIC DNA]</scope>
    <source>
        <strain evidence="3">Foug A</strain>
    </source>
</reference>
<evidence type="ECO:0008006" key="4">
    <source>
        <dbReference type="Google" id="ProtNLM"/>
    </source>
</evidence>
<reference evidence="2 3" key="1">
    <citation type="submission" date="2014-04" db="EMBL/GenBank/DDBJ databases">
        <authorList>
            <consortium name="DOE Joint Genome Institute"/>
            <person name="Kuo A."/>
            <person name="Kohler A."/>
            <person name="Nagy L.G."/>
            <person name="Floudas D."/>
            <person name="Copeland A."/>
            <person name="Barry K.W."/>
            <person name="Cichocki N."/>
            <person name="Veneault-Fourrey C."/>
            <person name="LaButti K."/>
            <person name="Lindquist E.A."/>
            <person name="Lipzen A."/>
            <person name="Lundell T."/>
            <person name="Morin E."/>
            <person name="Murat C."/>
            <person name="Sun H."/>
            <person name="Tunlid A."/>
            <person name="Henrissat B."/>
            <person name="Grigoriev I.V."/>
            <person name="Hibbett D.S."/>
            <person name="Martin F."/>
            <person name="Nordberg H.P."/>
            <person name="Cantor M.N."/>
            <person name="Hua S.X."/>
        </authorList>
    </citation>
    <scope>NUCLEOTIDE SEQUENCE [LARGE SCALE GENOMIC DNA]</scope>
    <source>
        <strain evidence="2 3">Foug A</strain>
    </source>
</reference>
<dbReference type="OrthoDB" id="185373at2759"/>
<dbReference type="Proteomes" id="UP000053989">
    <property type="component" value="Unassembled WGS sequence"/>
</dbReference>
<dbReference type="InterPro" id="IPR011990">
    <property type="entry name" value="TPR-like_helical_dom_sf"/>
</dbReference>
<dbReference type="EMBL" id="KN822047">
    <property type="protein sequence ID" value="KIM61848.1"/>
    <property type="molecule type" value="Genomic_DNA"/>
</dbReference>
<sequence length="854" mass="96918">MHSILRASVPKRSQKWGQWHITRHSSSLSLARLRKRIDGYLRSAHQVTNDPIWTVIHRLRWENHDYWTRQALEQCRISHDDFLRWKPVVFSPSLGVSLDMLGSSVTASSPVPAWVVLSLACHKVRTPSEAQDKLLKLTYGNMTTIDAQYKPFLHVLTTQSLAHLGIIVPMRQLVDSFLFHTMQDSPFHFNKLLHALSYFARSTEAAHLALTVLEAMTSRQIPLWFSTYSSLMKDRFVTLELTKHLHARMIHERVSPSAAHLEAYLRIFSRHGAVHEAGTYLKAIREYCVQHGLTPPSGRITEDASHPQIEGGTHPANTLYLKSMRNDRASAFHYLHNLLKPETQGHRDITSSKQLPVDRHRHPPSTTFWGVRKQAVDIYDWTTALVSVANDRKVTTSQLIHLFENARKKTKAFRPTIATYTVLLRGLLWRKAWGQALDVWNQLTESGLVLDRKALTVGVQVLTRAGHPQAAFYLLDSFATHHLTEASHLRIRPHPVNSPLFPQPTTGGEFVSSNVHLTARWINIVVINEFLVALLRIRRPDIIFMIWDNLELLYGVLPDNVTLNILLKSALLAVKMDRESVRGTMAHFTLQAPFHARQQSTSELEDVDDKREAVARNIMEALERSEPPPVVGIWRGRAATEVAREIFRGMVLGNWPPMQHIQAPVTAIRPPGKEVGPIAPIMELAKSLVVGLSHKTATGQADSGSGEHAKPLDSQVVLRAGAIPTVYPTKSTFLAYIKLLGLSSSSYTHEIPLALAWMRHLSILPSRPLLSISLVFWAEVGLRGPIFEEWAEKGGYSEYGRLETWMREWCLEVQRNAFPSDRDMSRALFMVARMRDRNFDLKRSNGTIRTFRTK</sequence>
<dbReference type="Gene3D" id="1.25.40.10">
    <property type="entry name" value="Tetratricopeptide repeat domain"/>
    <property type="match status" value="2"/>
</dbReference>
<dbReference type="STRING" id="1036808.A0A0C2ZJS2"/>
<organism evidence="2 3">
    <name type="scientific">Scleroderma citrinum Foug A</name>
    <dbReference type="NCBI Taxonomy" id="1036808"/>
    <lineage>
        <taxon>Eukaryota</taxon>
        <taxon>Fungi</taxon>
        <taxon>Dikarya</taxon>
        <taxon>Basidiomycota</taxon>
        <taxon>Agaricomycotina</taxon>
        <taxon>Agaricomycetes</taxon>
        <taxon>Agaricomycetidae</taxon>
        <taxon>Boletales</taxon>
        <taxon>Sclerodermatineae</taxon>
        <taxon>Sclerodermataceae</taxon>
        <taxon>Scleroderma</taxon>
    </lineage>
</organism>
<dbReference type="PANTHER" id="PTHR46128">
    <property type="entry name" value="MITOCHONDRIAL GROUP I INTRON SPLICING FACTOR CCM1"/>
    <property type="match status" value="1"/>
</dbReference>
<keyword evidence="3" id="KW-1185">Reference proteome</keyword>
<gene>
    <name evidence="2" type="ORF">SCLCIDRAFT_1215666</name>
</gene>
<evidence type="ECO:0000313" key="2">
    <source>
        <dbReference type="EMBL" id="KIM61848.1"/>
    </source>
</evidence>
<evidence type="ECO:0000313" key="3">
    <source>
        <dbReference type="Proteomes" id="UP000053989"/>
    </source>
</evidence>
<dbReference type="InterPro" id="IPR050872">
    <property type="entry name" value="PPR_P_subfamily"/>
</dbReference>
<dbReference type="AlphaFoldDB" id="A0A0C2ZJS2"/>
<evidence type="ECO:0000256" key="1">
    <source>
        <dbReference type="ARBA" id="ARBA00007626"/>
    </source>
</evidence>
<protein>
    <recommendedName>
        <fullName evidence="4">Pentatricopeptide repeat-containing protein</fullName>
    </recommendedName>
</protein>
<dbReference type="PANTHER" id="PTHR46128:SF329">
    <property type="entry name" value="MITOCHONDRIAL GROUP I INTRON SPLICING FACTOR DMR1"/>
    <property type="match status" value="1"/>
</dbReference>
<name>A0A0C2ZJS2_9AGAM</name>
<proteinExistence type="inferred from homology"/>